<evidence type="ECO:0000256" key="1">
    <source>
        <dbReference type="SAM" id="SignalP"/>
    </source>
</evidence>
<comment type="caution">
    <text evidence="2">The sequence shown here is derived from an EMBL/GenBank/DDBJ whole genome shotgun (WGS) entry which is preliminary data.</text>
</comment>
<dbReference type="AlphaFoldDB" id="A0A8J7IST5"/>
<name>A0A8J7IST5_9RHOB</name>
<evidence type="ECO:0000313" key="3">
    <source>
        <dbReference type="Proteomes" id="UP000640583"/>
    </source>
</evidence>
<dbReference type="EMBL" id="JADCKQ010000001">
    <property type="protein sequence ID" value="MBI1492349.1"/>
    <property type="molecule type" value="Genomic_DNA"/>
</dbReference>
<proteinExistence type="predicted"/>
<accession>A0A8J7IST5</accession>
<dbReference type="InterPro" id="IPR010642">
    <property type="entry name" value="Invasion_prot_B"/>
</dbReference>
<reference evidence="2" key="1">
    <citation type="submission" date="2020-10" db="EMBL/GenBank/DDBJ databases">
        <title>Paenihalocynthiibacter styelae gen. nov., sp. nov., isolated from stalked sea squirt Styela clava.</title>
        <authorList>
            <person name="Kim Y.-O."/>
            <person name="Yoon J.-H."/>
        </authorList>
    </citation>
    <scope>NUCLEOTIDE SEQUENCE</scope>
    <source>
        <strain evidence="2">MYP1-1</strain>
    </source>
</reference>
<evidence type="ECO:0000313" key="2">
    <source>
        <dbReference type="EMBL" id="MBI1492349.1"/>
    </source>
</evidence>
<sequence>MKTIFTHFAALTFAAAISTQAFAQETTTDEAAEAEAAATAQEAATAESFPTGTPVAPEVYSREKHGDWDVRCVRGTEGEEPCQLNITLLNQEGGPVAEVTMFRLPEGRQAVAGGLISVPLGTHLPDGVRISVDGSNPLGFQFTTCDPQGCFARVGFTQEVINRLKNGADAVVTIVPAAAPDQRLDLPMSLTGFTAAFTALPVPAQ</sequence>
<dbReference type="Proteomes" id="UP000640583">
    <property type="component" value="Unassembled WGS sequence"/>
</dbReference>
<gene>
    <name evidence="2" type="ORF">H1D41_01720</name>
</gene>
<dbReference type="RefSeq" id="WP_228847276.1">
    <property type="nucleotide sequence ID" value="NZ_JADCKQ010000001.1"/>
</dbReference>
<organism evidence="2 3">
    <name type="scientific">Halocynthiibacter styelae</name>
    <dbReference type="NCBI Taxonomy" id="2761955"/>
    <lineage>
        <taxon>Bacteria</taxon>
        <taxon>Pseudomonadati</taxon>
        <taxon>Pseudomonadota</taxon>
        <taxon>Alphaproteobacteria</taxon>
        <taxon>Rhodobacterales</taxon>
        <taxon>Paracoccaceae</taxon>
        <taxon>Halocynthiibacter</taxon>
    </lineage>
</organism>
<keyword evidence="1" id="KW-0732">Signal</keyword>
<dbReference type="Pfam" id="PF06776">
    <property type="entry name" value="IalB"/>
    <property type="match status" value="1"/>
</dbReference>
<protein>
    <submittedName>
        <fullName evidence="2">Invasion associated locus B family protein</fullName>
    </submittedName>
</protein>
<dbReference type="InterPro" id="IPR038696">
    <property type="entry name" value="IalB_sf"/>
</dbReference>
<dbReference type="Gene3D" id="2.60.40.1880">
    <property type="entry name" value="Invasion associated locus B (IalB) protein"/>
    <property type="match status" value="1"/>
</dbReference>
<keyword evidence="3" id="KW-1185">Reference proteome</keyword>
<feature type="signal peptide" evidence="1">
    <location>
        <begin position="1"/>
        <end position="23"/>
    </location>
</feature>
<feature type="chain" id="PRO_5035296589" evidence="1">
    <location>
        <begin position="24"/>
        <end position="205"/>
    </location>
</feature>